<dbReference type="HOGENOM" id="CLU_121794_0_0_10"/>
<gene>
    <name evidence="2" type="ORF">Premu_0007</name>
</gene>
<dbReference type="eggNOG" id="ENOG5030VZY">
    <property type="taxonomic scope" value="Bacteria"/>
</dbReference>
<evidence type="ECO:0000256" key="1">
    <source>
        <dbReference type="SAM" id="SignalP"/>
    </source>
</evidence>
<dbReference type="Proteomes" id="UP000002772">
    <property type="component" value="Unassembled WGS sequence"/>
</dbReference>
<evidence type="ECO:0000313" key="2">
    <source>
        <dbReference type="EMBL" id="EGN58283.1"/>
    </source>
</evidence>
<feature type="signal peptide" evidence="1">
    <location>
        <begin position="1"/>
        <end position="26"/>
    </location>
</feature>
<keyword evidence="1" id="KW-0732">Signal</keyword>
<dbReference type="AlphaFoldDB" id="F8N554"/>
<name>F8N554_9BACT</name>
<feature type="chain" id="PRO_5003375727" description="Lipoprotein" evidence="1">
    <location>
        <begin position="27"/>
        <end position="147"/>
    </location>
</feature>
<protein>
    <recommendedName>
        <fullName evidence="4">Lipoprotein</fullName>
    </recommendedName>
</protein>
<dbReference type="PROSITE" id="PS51257">
    <property type="entry name" value="PROKAR_LIPOPROTEIN"/>
    <property type="match status" value="1"/>
</dbReference>
<dbReference type="EMBL" id="GL945015">
    <property type="protein sequence ID" value="EGN58283.1"/>
    <property type="molecule type" value="Genomic_DNA"/>
</dbReference>
<keyword evidence="3" id="KW-1185">Reference proteome</keyword>
<evidence type="ECO:0008006" key="4">
    <source>
        <dbReference type="Google" id="ProtNLM"/>
    </source>
</evidence>
<accession>F8N554</accession>
<dbReference type="RefSeq" id="WP_007572099.1">
    <property type="nucleotide sequence ID" value="NZ_BPTS01000005.1"/>
</dbReference>
<dbReference type="OrthoDB" id="1030640at2"/>
<organism evidence="2 3">
    <name type="scientific">Hallella multisaccharivorax DSM 17128</name>
    <dbReference type="NCBI Taxonomy" id="688246"/>
    <lineage>
        <taxon>Bacteria</taxon>
        <taxon>Pseudomonadati</taxon>
        <taxon>Bacteroidota</taxon>
        <taxon>Bacteroidia</taxon>
        <taxon>Bacteroidales</taxon>
        <taxon>Prevotellaceae</taxon>
        <taxon>Hallella</taxon>
    </lineage>
</organism>
<sequence length="147" mass="17297">MNKIKKTFFGLISIALLCIISTTGCVEEQGYNNYKNKSITSQICDVTWASEKITDENGYTWQTTYKFNTNGTYTKTNIKIENKEETKINGQWAFGDPNSRTIYFGREHYWDIVKLTKIKFSFYDRNGNIRDPFMNKEYVELTPYQEN</sequence>
<evidence type="ECO:0000313" key="3">
    <source>
        <dbReference type="Proteomes" id="UP000002772"/>
    </source>
</evidence>
<reference evidence="3" key="1">
    <citation type="journal article" date="2011" name="Stand. Genomic Sci.">
        <title>Non-contiguous finished genome sequence of the opportunistic oral pathogen Prevotella multisaccharivorax type strain (PPPA20).</title>
        <authorList>
            <person name="Pati A."/>
            <person name="Gronow S."/>
            <person name="Lu M."/>
            <person name="Lapidus A."/>
            <person name="Nolan M."/>
            <person name="Lucas S."/>
            <person name="Hammon N."/>
            <person name="Deshpande S."/>
            <person name="Cheng J.F."/>
            <person name="Tapia R."/>
            <person name="Han C."/>
            <person name="Goodwin L."/>
            <person name="Pitluck S."/>
            <person name="Liolios K."/>
            <person name="Pagani I."/>
            <person name="Mavromatis K."/>
            <person name="Mikhailova N."/>
            <person name="Huntemann M."/>
            <person name="Chen A."/>
            <person name="Palaniappan K."/>
            <person name="Land M."/>
            <person name="Hauser L."/>
            <person name="Detter J.C."/>
            <person name="Brambilla E.M."/>
            <person name="Rohde M."/>
            <person name="Goker M."/>
            <person name="Woyke T."/>
            <person name="Bristow J."/>
            <person name="Eisen J.A."/>
            <person name="Markowitz V."/>
            <person name="Hugenholtz P."/>
            <person name="Kyrpides N.C."/>
            <person name="Klenk H.P."/>
            <person name="Ivanova N."/>
        </authorList>
    </citation>
    <scope>NUCLEOTIDE SEQUENCE [LARGE SCALE GENOMIC DNA]</scope>
    <source>
        <strain evidence="3">DSM 17128</strain>
    </source>
</reference>
<proteinExistence type="predicted"/>